<dbReference type="InterPro" id="IPR000640">
    <property type="entry name" value="EFG_V-like"/>
</dbReference>
<keyword evidence="2" id="KW-0648">Protein biosynthesis</keyword>
<dbReference type="Gene3D" id="3.30.70.240">
    <property type="match status" value="1"/>
</dbReference>
<dbReference type="InterPro" id="IPR009000">
    <property type="entry name" value="Transl_B-barrel_sf"/>
</dbReference>
<dbReference type="Gene3D" id="2.40.30.10">
    <property type="entry name" value="Translation factors"/>
    <property type="match status" value="1"/>
</dbReference>
<dbReference type="Pfam" id="PF14492">
    <property type="entry name" value="EFG_III"/>
    <property type="match status" value="1"/>
</dbReference>
<dbReference type="NCBIfam" id="TIGR00231">
    <property type="entry name" value="small_GTP"/>
    <property type="match status" value="1"/>
</dbReference>
<evidence type="ECO:0000256" key="2">
    <source>
        <dbReference type="ARBA" id="ARBA00022917"/>
    </source>
</evidence>
<dbReference type="InterPro" id="IPR041095">
    <property type="entry name" value="EFG_II"/>
</dbReference>
<feature type="region of interest" description="Disordered" evidence="5">
    <location>
        <begin position="90"/>
        <end position="112"/>
    </location>
</feature>
<evidence type="ECO:0000256" key="5">
    <source>
        <dbReference type="SAM" id="MobiDB-lite"/>
    </source>
</evidence>
<dbReference type="InterPro" id="IPR035647">
    <property type="entry name" value="EFG_III/V"/>
</dbReference>
<gene>
    <name evidence="7" type="ORF">FA09DRAFT_301736</name>
</gene>
<dbReference type="FunFam" id="3.40.50.300:FF:000514">
    <property type="entry name" value="Ribosome-releasing factor 2, mitochondrial"/>
    <property type="match status" value="1"/>
</dbReference>
<keyword evidence="4" id="KW-0342">GTP-binding</keyword>
<proteinExistence type="predicted"/>
<dbReference type="GeneID" id="37267923"/>
<dbReference type="GO" id="GO:0005759">
    <property type="term" value="C:mitochondrial matrix"/>
    <property type="evidence" value="ECO:0007669"/>
    <property type="project" value="UniProtKB-ARBA"/>
</dbReference>
<dbReference type="InterPro" id="IPR027417">
    <property type="entry name" value="P-loop_NTPase"/>
</dbReference>
<dbReference type="GO" id="GO:0032543">
    <property type="term" value="P:mitochondrial translation"/>
    <property type="evidence" value="ECO:0007669"/>
    <property type="project" value="TreeGrafter"/>
</dbReference>
<dbReference type="PANTHER" id="PTHR43261">
    <property type="entry name" value="TRANSLATION ELONGATION FACTOR G-RELATED"/>
    <property type="match status" value="1"/>
</dbReference>
<dbReference type="Gene3D" id="3.30.70.870">
    <property type="entry name" value="Elongation Factor G (Translational Gtpase), domain 3"/>
    <property type="match status" value="1"/>
</dbReference>
<accession>A0A316Z5F4</accession>
<evidence type="ECO:0000256" key="4">
    <source>
        <dbReference type="ARBA" id="ARBA00023134"/>
    </source>
</evidence>
<feature type="compositionally biased region" description="Low complexity" evidence="5">
    <location>
        <begin position="93"/>
        <end position="107"/>
    </location>
</feature>
<keyword evidence="1" id="KW-0547">Nucleotide-binding</keyword>
<sequence length="920" mass="95722">MLHGTAHRCARLPRAALSVRAATPWLRRAVHRAAGSSAAAGADADDAAVPADAPVAALRNLSVWGHIDAGKTTLTEKLLFLAGALAPPPPPGTDAAAAPASSRAPGAVDSGSTVTDFLEEERRRGITIQSAAVGPFRWRSSLAPAECAPGRRAAAISLVDTPGHIDFTVEVERALRVADACVVLLDAVAGVESQTEGVWAIARRYNVRSHVVFVNKLDRAGASLPRSLRGVARHLHPRPVLLQLPLLAPVEPGHAGGGIAGLVDVVTQQLLQYSGAAGEVVTRTPLAEALSLELVPAELAAEAARARHALVETLAELDDALLDELLSSEAADAHATLSARSVRAALRRLVRTGAVLPVLCGSAARGIGVQEVLDAIVAYFPSPDEAGDVDAAQARGRDGGCVWATLPPAPAASRSKAAAAPAEAQLPQAPPRVAVSIDDAELAALAFKVVWDKRRGPLTFVRVYAGSITRASMLYNTTTGARERHSKLLLPYADRYVETETLRAGQIGVLLGLRDTRTGDTFIDARVAKAKAAAGGSAAPWAARAREMRLRSVDVPPPVFSMSIEPASRADEAETSEALAMLVRTDPSLRLDDGGAGGAGLGAAGTGQMVLSGMGELHLDIARGRLADEFGAKARMGSVRVSYRETVLGPQSARVEELLDREMLGKQVKAGITCEVRQLADDEAGDEQMGDNLVLIELDMAPDEFADVPKAAASNSSGDELSPTVMRAALLAGATAGLSRGPLSGNALSRLHVRLSAPRTFGSALTPPRALSAVVRAALLAAVRQLEPGLMEPVMRLRIACKEASLGRIVADLTGEQGGTVLAVEHEGMDDGDDEARTGAGAELYVPPDDAAPPPGADEDAAGGRTVIHASAPLARLVAYSSRLRALSAGNAAFEMRLDGFAPVTPERRTEILRELGRAA</sequence>
<organism evidence="7 8">
    <name type="scientific">Tilletiopsis washingtonensis</name>
    <dbReference type="NCBI Taxonomy" id="58919"/>
    <lineage>
        <taxon>Eukaryota</taxon>
        <taxon>Fungi</taxon>
        <taxon>Dikarya</taxon>
        <taxon>Basidiomycota</taxon>
        <taxon>Ustilaginomycotina</taxon>
        <taxon>Exobasidiomycetes</taxon>
        <taxon>Entylomatales</taxon>
        <taxon>Entylomatales incertae sedis</taxon>
        <taxon>Tilletiopsis</taxon>
    </lineage>
</organism>
<keyword evidence="8" id="KW-1185">Reference proteome</keyword>
<reference evidence="7 8" key="1">
    <citation type="journal article" date="2018" name="Mol. Biol. Evol.">
        <title>Broad Genomic Sampling Reveals a Smut Pathogenic Ancestry of the Fungal Clade Ustilaginomycotina.</title>
        <authorList>
            <person name="Kijpornyongpan T."/>
            <person name="Mondo S.J."/>
            <person name="Barry K."/>
            <person name="Sandor L."/>
            <person name="Lee J."/>
            <person name="Lipzen A."/>
            <person name="Pangilinan J."/>
            <person name="LaButti K."/>
            <person name="Hainaut M."/>
            <person name="Henrissat B."/>
            <person name="Grigoriev I.V."/>
            <person name="Spatafora J.W."/>
            <person name="Aime M.C."/>
        </authorList>
    </citation>
    <scope>NUCLEOTIDE SEQUENCE [LARGE SCALE GENOMIC DNA]</scope>
    <source>
        <strain evidence="7 8">MCA 4186</strain>
    </source>
</reference>
<keyword evidence="7" id="KW-0378">Hydrolase</keyword>
<evidence type="ECO:0000256" key="3">
    <source>
        <dbReference type="ARBA" id="ARBA00023128"/>
    </source>
</evidence>
<dbReference type="GO" id="GO:0005525">
    <property type="term" value="F:GTP binding"/>
    <property type="evidence" value="ECO:0007669"/>
    <property type="project" value="UniProtKB-KW"/>
</dbReference>
<dbReference type="RefSeq" id="XP_025595662.1">
    <property type="nucleotide sequence ID" value="XM_025740377.1"/>
</dbReference>
<dbReference type="GO" id="GO:0003924">
    <property type="term" value="F:GTPase activity"/>
    <property type="evidence" value="ECO:0007669"/>
    <property type="project" value="InterPro"/>
</dbReference>
<dbReference type="Pfam" id="PF00679">
    <property type="entry name" value="EFG_C"/>
    <property type="match status" value="1"/>
</dbReference>
<dbReference type="Proteomes" id="UP000245946">
    <property type="component" value="Unassembled WGS sequence"/>
</dbReference>
<dbReference type="Pfam" id="PF00009">
    <property type="entry name" value="GTP_EFTU"/>
    <property type="match status" value="1"/>
</dbReference>
<dbReference type="EMBL" id="KZ819305">
    <property type="protein sequence ID" value="PWN95383.1"/>
    <property type="molecule type" value="Genomic_DNA"/>
</dbReference>
<dbReference type="InterPro" id="IPR000795">
    <property type="entry name" value="T_Tr_GTP-bd_dom"/>
</dbReference>
<dbReference type="OrthoDB" id="198619at2759"/>
<dbReference type="SUPFAM" id="SSF52540">
    <property type="entry name" value="P-loop containing nucleoside triphosphate hydrolases"/>
    <property type="match status" value="1"/>
</dbReference>
<evidence type="ECO:0000313" key="8">
    <source>
        <dbReference type="Proteomes" id="UP000245946"/>
    </source>
</evidence>
<dbReference type="InterPro" id="IPR031157">
    <property type="entry name" value="G_TR_CS"/>
</dbReference>
<dbReference type="STRING" id="58919.A0A316Z5F4"/>
<keyword evidence="3" id="KW-0496">Mitochondrion</keyword>
<evidence type="ECO:0000259" key="6">
    <source>
        <dbReference type="PROSITE" id="PS51722"/>
    </source>
</evidence>
<dbReference type="PROSITE" id="PS00301">
    <property type="entry name" value="G_TR_1"/>
    <property type="match status" value="1"/>
</dbReference>
<dbReference type="InterPro" id="IPR053905">
    <property type="entry name" value="EF-G-like_DII"/>
</dbReference>
<dbReference type="PROSITE" id="PS51722">
    <property type="entry name" value="G_TR_2"/>
    <property type="match status" value="1"/>
</dbReference>
<evidence type="ECO:0000313" key="7">
    <source>
        <dbReference type="EMBL" id="PWN95383.1"/>
    </source>
</evidence>
<dbReference type="SUPFAM" id="SSF54980">
    <property type="entry name" value="EF-G C-terminal domain-like"/>
    <property type="match status" value="2"/>
</dbReference>
<evidence type="ECO:0000256" key="1">
    <source>
        <dbReference type="ARBA" id="ARBA00022741"/>
    </source>
</evidence>
<protein>
    <submittedName>
        <fullName evidence="7">P-loop containing nucleoside triphosphate hydrolase protein</fullName>
    </submittedName>
</protein>
<dbReference type="AlphaFoldDB" id="A0A316Z5F4"/>
<dbReference type="PANTHER" id="PTHR43261:SF1">
    <property type="entry name" value="RIBOSOME-RELEASING FACTOR 2, MITOCHONDRIAL"/>
    <property type="match status" value="1"/>
</dbReference>
<dbReference type="Gene3D" id="3.40.50.300">
    <property type="entry name" value="P-loop containing nucleotide triphosphate hydrolases"/>
    <property type="match status" value="1"/>
</dbReference>
<name>A0A316Z5F4_9BASI</name>
<dbReference type="Pfam" id="PF22042">
    <property type="entry name" value="EF-G_D2"/>
    <property type="match status" value="1"/>
</dbReference>
<dbReference type="PRINTS" id="PR00315">
    <property type="entry name" value="ELONGATNFCT"/>
</dbReference>
<dbReference type="GO" id="GO:0032790">
    <property type="term" value="P:ribosome disassembly"/>
    <property type="evidence" value="ECO:0007669"/>
    <property type="project" value="TreeGrafter"/>
</dbReference>
<dbReference type="SUPFAM" id="SSF50447">
    <property type="entry name" value="Translation proteins"/>
    <property type="match status" value="1"/>
</dbReference>
<dbReference type="InterPro" id="IPR005225">
    <property type="entry name" value="Small_GTP-bd"/>
</dbReference>
<feature type="domain" description="Tr-type G" evidence="6">
    <location>
        <begin position="56"/>
        <end position="384"/>
    </location>
</feature>